<name>A0A9Q5X974_9BACT</name>
<feature type="domain" description="DUF5683" evidence="2">
    <location>
        <begin position="172"/>
        <end position="262"/>
    </location>
</feature>
<accession>A0A9Q5X974</accession>
<reference evidence="5" key="1">
    <citation type="submission" date="2017-04" db="EMBL/GenBank/DDBJ databases">
        <title>Function of individual gut microbiota members based on whole genome sequencing of pure cultures obtained from chicken caecum.</title>
        <authorList>
            <person name="Medvecky M."/>
            <person name="Cejkova D."/>
            <person name="Polansky O."/>
            <person name="Karasova D."/>
            <person name="Kubasova T."/>
            <person name="Cizek A."/>
            <person name="Rychlik I."/>
        </authorList>
    </citation>
    <scope>NUCLEOTIDE SEQUENCE [LARGE SCALE GENOMIC DNA]</scope>
    <source>
        <strain evidence="5">An42</strain>
    </source>
</reference>
<dbReference type="EMBL" id="JAQPYX010000156">
    <property type="protein sequence ID" value="MDC7150913.1"/>
    <property type="molecule type" value="Genomic_DNA"/>
</dbReference>
<proteinExistence type="predicted"/>
<protein>
    <submittedName>
        <fullName evidence="3">DUF5683 domain-containing protein</fullName>
    </submittedName>
</protein>
<reference evidence="3" key="3">
    <citation type="submission" date="2023-01" db="EMBL/GenBank/DDBJ databases">
        <title>Exploring GABA producing Bacteroides strains toward improving mental health.</title>
        <authorList>
            <person name="Yousuf B."/>
            <person name="Bouhlel N.E."/>
            <person name="Mottawea W."/>
            <person name="Hammami R."/>
        </authorList>
    </citation>
    <scope>NUCLEOTIDE SEQUENCE</scope>
    <source>
        <strain evidence="3">UO.H1047</strain>
    </source>
</reference>
<evidence type="ECO:0000313" key="3">
    <source>
        <dbReference type="EMBL" id="MDC7150913.1"/>
    </source>
</evidence>
<evidence type="ECO:0000259" key="2">
    <source>
        <dbReference type="Pfam" id="PF18935"/>
    </source>
</evidence>
<feature type="signal peptide" evidence="1">
    <location>
        <begin position="1"/>
        <end position="24"/>
    </location>
</feature>
<dbReference type="EMBL" id="NFIJ01000002">
    <property type="protein sequence ID" value="OUO06833.1"/>
    <property type="molecule type" value="Genomic_DNA"/>
</dbReference>
<dbReference type="AlphaFoldDB" id="A0A9Q5X974"/>
<gene>
    <name evidence="4" type="ORF">B5F96_03865</name>
    <name evidence="3" type="ORF">PQG89_16090</name>
</gene>
<dbReference type="Proteomes" id="UP000195975">
    <property type="component" value="Unassembled WGS sequence"/>
</dbReference>
<dbReference type="RefSeq" id="WP_008150286.1">
    <property type="nucleotide sequence ID" value="NZ_CAJLBM010000002.1"/>
</dbReference>
<dbReference type="Pfam" id="PF18935">
    <property type="entry name" value="DUF5683"/>
    <property type="match status" value="1"/>
</dbReference>
<evidence type="ECO:0000313" key="5">
    <source>
        <dbReference type="Proteomes" id="UP000195975"/>
    </source>
</evidence>
<comment type="caution">
    <text evidence="4">The sequence shown here is derived from an EMBL/GenBank/DDBJ whole genome shotgun (WGS) entry which is preliminary data.</text>
</comment>
<keyword evidence="1" id="KW-0732">Signal</keyword>
<dbReference type="Proteomes" id="UP001213646">
    <property type="component" value="Unassembled WGS sequence"/>
</dbReference>
<evidence type="ECO:0000313" key="4">
    <source>
        <dbReference type="EMBL" id="OUO06833.1"/>
    </source>
</evidence>
<feature type="chain" id="PRO_5042783253" evidence="1">
    <location>
        <begin position="25"/>
        <end position="294"/>
    </location>
</feature>
<dbReference type="GeneID" id="93408351"/>
<evidence type="ECO:0000256" key="1">
    <source>
        <dbReference type="SAM" id="SignalP"/>
    </source>
</evidence>
<dbReference type="InterPro" id="IPR043738">
    <property type="entry name" value="DUF5683"/>
</dbReference>
<reference evidence="4" key="2">
    <citation type="journal article" date="2018" name="BMC Genomics">
        <title>Whole genome sequencing and function prediction of 133 gut anaerobes isolated from chicken caecum in pure cultures.</title>
        <authorList>
            <person name="Medvecky M."/>
            <person name="Cejkova D."/>
            <person name="Polansky O."/>
            <person name="Karasova D."/>
            <person name="Kubasova T."/>
            <person name="Cizek A."/>
            <person name="Rychlik I."/>
        </authorList>
    </citation>
    <scope>NUCLEOTIDE SEQUENCE</scope>
    <source>
        <strain evidence="4">An42</strain>
    </source>
</reference>
<organism evidence="4 5">
    <name type="scientific">Parabacteroides johnsonii</name>
    <dbReference type="NCBI Taxonomy" id="387661"/>
    <lineage>
        <taxon>Bacteria</taxon>
        <taxon>Pseudomonadati</taxon>
        <taxon>Bacteroidota</taxon>
        <taxon>Bacteroidia</taxon>
        <taxon>Bacteroidales</taxon>
        <taxon>Tannerellaceae</taxon>
        <taxon>Parabacteroides</taxon>
    </lineage>
</organism>
<sequence length="294" mass="32587">MNIHYIITTLFVLSLLNISGPAHGQDILERSEPSKPDWLADKTPAPGNRTFVYRIAEAGGSTLAKARYDCILDLAEKIKQDREIGGTIRSGGSLEQASGKESSYIEFEYESKGATQRVIYKKIDEYWEYVSYNGRAREYRCFTLYAVAVHPGETAIFDEVTFSRKYGARGLVRSIIPGCGQIYKGSVVKGVCILGGEAALAGGAVAFENMRKNYSKKMHRTQNADHIRSYADKADNCRTFRDVCIGSAAALYLYNLIDALVANGKKRTIVKKSHLSFTPVASPDCNGVRLCYQF</sequence>